<accession>A0A1G5RZE5</accession>
<dbReference type="GO" id="GO:0006518">
    <property type="term" value="P:peptide metabolic process"/>
    <property type="evidence" value="ECO:0007669"/>
    <property type="project" value="UniProtKB-ARBA"/>
</dbReference>
<dbReference type="SFLD" id="SFLDG00180">
    <property type="entry name" value="muconate_cycloisomerase"/>
    <property type="match status" value="1"/>
</dbReference>
<dbReference type="SUPFAM" id="SSF54826">
    <property type="entry name" value="Enolase N-terminal domain-like"/>
    <property type="match status" value="1"/>
</dbReference>
<gene>
    <name evidence="7" type="ORF">SAMN03080599_01805</name>
</gene>
<dbReference type="Pfam" id="PF13378">
    <property type="entry name" value="MR_MLE_C"/>
    <property type="match status" value="1"/>
</dbReference>
<dbReference type="PANTHER" id="PTHR48073">
    <property type="entry name" value="O-SUCCINYLBENZOATE SYNTHASE-RELATED"/>
    <property type="match status" value="1"/>
</dbReference>
<keyword evidence="4" id="KW-0460">Magnesium</keyword>
<reference evidence="7 8" key="1">
    <citation type="submission" date="2016-10" db="EMBL/GenBank/DDBJ databases">
        <authorList>
            <person name="de Groot N.N."/>
        </authorList>
    </citation>
    <scope>NUCLEOTIDE SEQUENCE [LARGE SCALE GENOMIC DNA]</scope>
    <source>
        <strain evidence="7 8">DSM 2784</strain>
    </source>
</reference>
<evidence type="ECO:0000313" key="8">
    <source>
        <dbReference type="Proteomes" id="UP000199208"/>
    </source>
</evidence>
<dbReference type="GO" id="GO:0016854">
    <property type="term" value="F:racemase and epimerase activity"/>
    <property type="evidence" value="ECO:0007669"/>
    <property type="project" value="UniProtKB-ARBA"/>
</dbReference>
<dbReference type="Pfam" id="PF02746">
    <property type="entry name" value="MR_MLE_N"/>
    <property type="match status" value="1"/>
</dbReference>
<proteinExistence type="inferred from homology"/>
<evidence type="ECO:0000256" key="2">
    <source>
        <dbReference type="ARBA" id="ARBA00008031"/>
    </source>
</evidence>
<evidence type="ECO:0000313" key="7">
    <source>
        <dbReference type="EMBL" id="SCZ79494.1"/>
    </source>
</evidence>
<dbReference type="GO" id="GO:0000287">
    <property type="term" value="F:magnesium ion binding"/>
    <property type="evidence" value="ECO:0007669"/>
    <property type="project" value="UniProtKB-ARBA"/>
</dbReference>
<organism evidence="7 8">
    <name type="scientific">Acidaminobacter hydrogenoformans DSM 2784</name>
    <dbReference type="NCBI Taxonomy" id="1120920"/>
    <lineage>
        <taxon>Bacteria</taxon>
        <taxon>Bacillati</taxon>
        <taxon>Bacillota</taxon>
        <taxon>Clostridia</taxon>
        <taxon>Peptostreptococcales</taxon>
        <taxon>Acidaminobacteraceae</taxon>
        <taxon>Acidaminobacter</taxon>
    </lineage>
</organism>
<dbReference type="STRING" id="1120920.SAMN03080599_01805"/>
<keyword evidence="3" id="KW-0479">Metal-binding</keyword>
<dbReference type="InterPro" id="IPR013341">
    <property type="entry name" value="Mandelate_racemase_N_dom"/>
</dbReference>
<keyword evidence="8" id="KW-1185">Reference proteome</keyword>
<dbReference type="SFLD" id="SFLDS00001">
    <property type="entry name" value="Enolase"/>
    <property type="match status" value="1"/>
</dbReference>
<dbReference type="InterPro" id="IPR036849">
    <property type="entry name" value="Enolase-like_C_sf"/>
</dbReference>
<evidence type="ECO:0000256" key="1">
    <source>
        <dbReference type="ARBA" id="ARBA00001946"/>
    </source>
</evidence>
<dbReference type="SUPFAM" id="SSF51604">
    <property type="entry name" value="Enolase C-terminal domain-like"/>
    <property type="match status" value="1"/>
</dbReference>
<dbReference type="InterPro" id="IPR013342">
    <property type="entry name" value="Mandelate_racemase_C"/>
</dbReference>
<dbReference type="Proteomes" id="UP000199208">
    <property type="component" value="Unassembled WGS sequence"/>
</dbReference>
<evidence type="ECO:0000256" key="5">
    <source>
        <dbReference type="ARBA" id="ARBA00023235"/>
    </source>
</evidence>
<keyword evidence="5 7" id="KW-0413">Isomerase</keyword>
<comment type="similarity">
    <text evidence="2">Belongs to the mandelate racemase/muconate lactonizing enzyme family.</text>
</comment>
<sequence length="387" mass="43084">MVSSKVKIDSSKVIIERIEVMACEIPLVKPYKLSKNNGVQKTTHSIIVKIHTNKGIVGIGETNPQRRFSEELPETVILALQKYLIPDLIGVSPINIAMIHQLMDESLKGFVMAKAAIDMACYDILGKYSNLPVSELLGGRINEKLEVLWAIGNDAPDDSGKQADKICRDNYKTIMIKVGSGDFNEDVARVFAVRENVGADTALIVDANQGFKVEEAIKFAYEIRSANVALFEQPVAYYDLDGMKQVKDAIDITVSADESVFTFQDAKRVIEKNAADVLSIKMAKNGGIFWAREIVKLAEYSGKKVMFNSMLEEGVVQAASMQLALTTKNLWGRGHSYFSPLRLEEDITDFTSQIRNGFVFPNESTGLGVSLEMDKIEKYKYHHNIIE</sequence>
<dbReference type="FunFam" id="3.30.390.10:FF:000009">
    <property type="entry name" value="Hydrophobic dipeptide epimerase"/>
    <property type="match status" value="1"/>
</dbReference>
<evidence type="ECO:0000259" key="6">
    <source>
        <dbReference type="SMART" id="SM00922"/>
    </source>
</evidence>
<dbReference type="Gene3D" id="3.20.20.120">
    <property type="entry name" value="Enolase-like C-terminal domain"/>
    <property type="match status" value="1"/>
</dbReference>
<dbReference type="InterPro" id="IPR029017">
    <property type="entry name" value="Enolase-like_N"/>
</dbReference>
<comment type="cofactor">
    <cofactor evidence="1">
        <name>Mg(2+)</name>
        <dbReference type="ChEBI" id="CHEBI:18420"/>
    </cofactor>
</comment>
<name>A0A1G5RZE5_9FIRM</name>
<dbReference type="AlphaFoldDB" id="A0A1G5RZE5"/>
<dbReference type="EMBL" id="FMWL01000007">
    <property type="protein sequence ID" value="SCZ79494.1"/>
    <property type="molecule type" value="Genomic_DNA"/>
</dbReference>
<dbReference type="Gene3D" id="3.30.390.10">
    <property type="entry name" value="Enolase-like, N-terminal domain"/>
    <property type="match status" value="1"/>
</dbReference>
<evidence type="ECO:0000256" key="3">
    <source>
        <dbReference type="ARBA" id="ARBA00022723"/>
    </source>
</evidence>
<evidence type="ECO:0000256" key="4">
    <source>
        <dbReference type="ARBA" id="ARBA00022842"/>
    </source>
</evidence>
<protein>
    <submittedName>
        <fullName evidence="7">Muconate cycloisomerase</fullName>
    </submittedName>
</protein>
<dbReference type="OrthoDB" id="9775391at2"/>
<feature type="domain" description="Mandelate racemase/muconate lactonizing enzyme C-terminal" evidence="6">
    <location>
        <begin position="156"/>
        <end position="253"/>
    </location>
</feature>
<dbReference type="SMART" id="SM00922">
    <property type="entry name" value="MR_MLE"/>
    <property type="match status" value="1"/>
</dbReference>
<dbReference type="SFLD" id="SFLDF00009">
    <property type="entry name" value="o-succinylbenzoate_synthase"/>
    <property type="match status" value="1"/>
</dbReference>
<dbReference type="InterPro" id="IPR029065">
    <property type="entry name" value="Enolase_C-like"/>
</dbReference>
<dbReference type="PANTHER" id="PTHR48073:SF2">
    <property type="entry name" value="O-SUCCINYLBENZOATE SYNTHASE"/>
    <property type="match status" value="1"/>
</dbReference>